<keyword evidence="3" id="KW-1185">Reference proteome</keyword>
<reference evidence="2 3" key="1">
    <citation type="journal article" date="2015" name="Genome Announc.">
        <title>Expanding the biotechnology potential of lactobacilli through comparative genomics of 213 strains and associated genera.</title>
        <authorList>
            <person name="Sun Z."/>
            <person name="Harris H.M."/>
            <person name="McCann A."/>
            <person name="Guo C."/>
            <person name="Argimon S."/>
            <person name="Zhang W."/>
            <person name="Yang X."/>
            <person name="Jeffery I.B."/>
            <person name="Cooney J.C."/>
            <person name="Kagawa T.F."/>
            <person name="Liu W."/>
            <person name="Song Y."/>
            <person name="Salvetti E."/>
            <person name="Wrobel A."/>
            <person name="Rasinkangas P."/>
            <person name="Parkhill J."/>
            <person name="Rea M.C."/>
            <person name="O'Sullivan O."/>
            <person name="Ritari J."/>
            <person name="Douillard F.P."/>
            <person name="Paul Ross R."/>
            <person name="Yang R."/>
            <person name="Briner A.E."/>
            <person name="Felis G.E."/>
            <person name="de Vos W.M."/>
            <person name="Barrangou R."/>
            <person name="Klaenhammer T.R."/>
            <person name="Caufield P.W."/>
            <person name="Cui Y."/>
            <person name="Zhang H."/>
            <person name="O'Toole P.W."/>
        </authorList>
    </citation>
    <scope>NUCLEOTIDE SEQUENCE [LARGE SCALE GENOMIC DNA]</scope>
    <source>
        <strain evidence="2 3">DSM 21376</strain>
    </source>
</reference>
<accession>A0A0R2E4B6</accession>
<gene>
    <name evidence="2" type="ORF">FD15_GL000748</name>
</gene>
<keyword evidence="1" id="KW-1133">Transmembrane helix</keyword>
<name>A0A0R2E4B6_9LACO</name>
<proteinExistence type="predicted"/>
<evidence type="ECO:0000256" key="1">
    <source>
        <dbReference type="SAM" id="Phobius"/>
    </source>
</evidence>
<dbReference type="STRING" id="1423806.FD15_GL000748"/>
<organism evidence="2 3">
    <name type="scientific">Liquorilactobacillus sucicola DSM 21376 = JCM 15457</name>
    <dbReference type="NCBI Taxonomy" id="1423806"/>
    <lineage>
        <taxon>Bacteria</taxon>
        <taxon>Bacillati</taxon>
        <taxon>Bacillota</taxon>
        <taxon>Bacilli</taxon>
        <taxon>Lactobacillales</taxon>
        <taxon>Lactobacillaceae</taxon>
        <taxon>Liquorilactobacillus</taxon>
    </lineage>
</organism>
<dbReference type="AlphaFoldDB" id="A0A0R2E4B6"/>
<feature type="transmembrane region" description="Helical" evidence="1">
    <location>
        <begin position="267"/>
        <end position="287"/>
    </location>
</feature>
<feature type="transmembrane region" description="Helical" evidence="1">
    <location>
        <begin position="21"/>
        <end position="46"/>
    </location>
</feature>
<feature type="transmembrane region" description="Helical" evidence="1">
    <location>
        <begin position="214"/>
        <end position="236"/>
    </location>
</feature>
<dbReference type="PATRIC" id="fig|1423806.3.peg.760"/>
<dbReference type="RefSeq" id="WP_056967195.1">
    <property type="nucleotide sequence ID" value="NZ_AYZF01000002.1"/>
</dbReference>
<evidence type="ECO:0000313" key="2">
    <source>
        <dbReference type="EMBL" id="KRN07468.1"/>
    </source>
</evidence>
<dbReference type="Proteomes" id="UP000050961">
    <property type="component" value="Unassembled WGS sequence"/>
</dbReference>
<evidence type="ECO:0000313" key="3">
    <source>
        <dbReference type="Proteomes" id="UP000050961"/>
    </source>
</evidence>
<dbReference type="eggNOG" id="ENOG50303NB">
    <property type="taxonomic scope" value="Bacteria"/>
</dbReference>
<sequence length="291" mass="31574">MSKDVEQLSRRTRNRYLTKTPGHAISRLLVVLIGITLFLAVGAHILQRTVLNAHFVAAEVIKSDYVNEATTNVNNVVADLASSNGVPASLASGLVTSKQVKEDLTEVVENVYKGKTNAIDSQKIKQQISQNISLKAQSAGVSTNNEEFAAVQSSLLGSVDNYLNQTIQDRYLDRVTEMVKNIDEGTKIVFWVSTIATVVLAVLLLLHERAFLRWLHYLGLAALWSGLLMAVLAFAANNSGFFAQKAERAAQASGLAENLLELVAVNFQSAGLLLALCGLFGIVVGFFRKKA</sequence>
<protein>
    <submittedName>
        <fullName evidence="2">Uncharacterized protein</fullName>
    </submittedName>
</protein>
<feature type="transmembrane region" description="Helical" evidence="1">
    <location>
        <begin position="188"/>
        <end position="207"/>
    </location>
</feature>
<keyword evidence="1" id="KW-0472">Membrane</keyword>
<comment type="caution">
    <text evidence="2">The sequence shown here is derived from an EMBL/GenBank/DDBJ whole genome shotgun (WGS) entry which is preliminary data.</text>
</comment>
<keyword evidence="1" id="KW-0812">Transmembrane</keyword>
<dbReference type="EMBL" id="AYZF01000002">
    <property type="protein sequence ID" value="KRN07468.1"/>
    <property type="molecule type" value="Genomic_DNA"/>
</dbReference>